<evidence type="ECO:0000256" key="1">
    <source>
        <dbReference type="SAM" id="MobiDB-lite"/>
    </source>
</evidence>
<reference evidence="2" key="2">
    <citation type="submission" date="2020-09" db="EMBL/GenBank/DDBJ databases">
        <authorList>
            <person name="Sun Q."/>
            <person name="Ohkuma M."/>
        </authorList>
    </citation>
    <scope>NUCLEOTIDE SEQUENCE</scope>
    <source>
        <strain evidence="2">JCM 14371</strain>
    </source>
</reference>
<dbReference type="AlphaFoldDB" id="A0A917P4C6"/>
<dbReference type="SUPFAM" id="SSF56784">
    <property type="entry name" value="HAD-like"/>
    <property type="match status" value="1"/>
</dbReference>
<gene>
    <name evidence="2" type="ORF">GCM10008939_00970</name>
</gene>
<dbReference type="Proteomes" id="UP000635726">
    <property type="component" value="Unassembled WGS sequence"/>
</dbReference>
<accession>A0A917P4C6</accession>
<sequence length="150" mass="16634">MSSPTSVPATHAPDAGTTRTEPEQPAQQSLPADCKVAGLAVYVDVDETLLRHYGTRQIPIPSVIKQIKALHKQGAELYCWSSMGAAYARQCAETCGVAHCFQAFLPKPNIIVDDQQPKAWRRILHVHPSQCSSQTTVDEYREELRKPRPL</sequence>
<reference evidence="2" key="1">
    <citation type="journal article" date="2014" name="Int. J. Syst. Evol. Microbiol.">
        <title>Complete genome sequence of Corynebacterium casei LMG S-19264T (=DSM 44701T), isolated from a smear-ripened cheese.</title>
        <authorList>
            <consortium name="US DOE Joint Genome Institute (JGI-PGF)"/>
            <person name="Walter F."/>
            <person name="Albersmeier A."/>
            <person name="Kalinowski J."/>
            <person name="Ruckert C."/>
        </authorList>
    </citation>
    <scope>NUCLEOTIDE SEQUENCE</scope>
    <source>
        <strain evidence="2">JCM 14371</strain>
    </source>
</reference>
<feature type="region of interest" description="Disordered" evidence="1">
    <location>
        <begin position="1"/>
        <end position="29"/>
    </location>
</feature>
<dbReference type="EMBL" id="BMOE01000001">
    <property type="protein sequence ID" value="GGJ61045.1"/>
    <property type="molecule type" value="Genomic_DNA"/>
</dbReference>
<dbReference type="InterPro" id="IPR023214">
    <property type="entry name" value="HAD_sf"/>
</dbReference>
<dbReference type="Gene3D" id="3.40.50.1000">
    <property type="entry name" value="HAD superfamily/HAD-like"/>
    <property type="match status" value="1"/>
</dbReference>
<evidence type="ECO:0000313" key="3">
    <source>
        <dbReference type="Proteomes" id="UP000635726"/>
    </source>
</evidence>
<evidence type="ECO:0000313" key="2">
    <source>
        <dbReference type="EMBL" id="GGJ61045.1"/>
    </source>
</evidence>
<dbReference type="InterPro" id="IPR036412">
    <property type="entry name" value="HAD-like_sf"/>
</dbReference>
<proteinExistence type="predicted"/>
<dbReference type="RefSeq" id="WP_229670645.1">
    <property type="nucleotide sequence ID" value="NZ_BMOE01000001.1"/>
</dbReference>
<name>A0A917P4C6_9DEIO</name>
<organism evidence="2 3">
    <name type="scientific">Deinococcus aquiradiocola</name>
    <dbReference type="NCBI Taxonomy" id="393059"/>
    <lineage>
        <taxon>Bacteria</taxon>
        <taxon>Thermotogati</taxon>
        <taxon>Deinococcota</taxon>
        <taxon>Deinococci</taxon>
        <taxon>Deinococcales</taxon>
        <taxon>Deinococcaceae</taxon>
        <taxon>Deinococcus</taxon>
    </lineage>
</organism>
<keyword evidence="3" id="KW-1185">Reference proteome</keyword>
<comment type="caution">
    <text evidence="2">The sequence shown here is derived from an EMBL/GenBank/DDBJ whole genome shotgun (WGS) entry which is preliminary data.</text>
</comment>
<protein>
    <submittedName>
        <fullName evidence="2">Uncharacterized protein</fullName>
    </submittedName>
</protein>